<dbReference type="InterPro" id="IPR001845">
    <property type="entry name" value="HTH_ArsR_DNA-bd_dom"/>
</dbReference>
<keyword evidence="3" id="KW-0804">Transcription</keyword>
<proteinExistence type="predicted"/>
<dbReference type="EMBL" id="BAABAH010000007">
    <property type="protein sequence ID" value="GAA3820945.1"/>
    <property type="molecule type" value="Genomic_DNA"/>
</dbReference>
<dbReference type="PANTHER" id="PTHR43132:SF2">
    <property type="entry name" value="ARSENICAL RESISTANCE OPERON REPRESSOR ARSR-RELATED"/>
    <property type="match status" value="1"/>
</dbReference>
<dbReference type="SMART" id="SM00418">
    <property type="entry name" value="HTH_ARSR"/>
    <property type="match status" value="1"/>
</dbReference>
<keyword evidence="1" id="KW-0805">Transcription regulation</keyword>
<dbReference type="InterPro" id="IPR051011">
    <property type="entry name" value="Metal_resp_trans_reg"/>
</dbReference>
<name>A0ABP7IKN2_9ACTN</name>
<reference evidence="6" key="1">
    <citation type="journal article" date="2019" name="Int. J. Syst. Evol. Microbiol.">
        <title>The Global Catalogue of Microorganisms (GCM) 10K type strain sequencing project: providing services to taxonomists for standard genome sequencing and annotation.</title>
        <authorList>
            <consortium name="The Broad Institute Genomics Platform"/>
            <consortium name="The Broad Institute Genome Sequencing Center for Infectious Disease"/>
            <person name="Wu L."/>
            <person name="Ma J."/>
        </authorList>
    </citation>
    <scope>NUCLEOTIDE SEQUENCE [LARGE SCALE GENOMIC DNA]</scope>
    <source>
        <strain evidence="6">JCM 16953</strain>
    </source>
</reference>
<dbReference type="Proteomes" id="UP001501821">
    <property type="component" value="Unassembled WGS sequence"/>
</dbReference>
<sequence length="200" mass="22385">MVYHCVVPSTNRQVHDPKILRAIAHPLRNRILTELTATGPMRAADLAAALGLPANQMSFHLRQLAKYGLVVEAPEAARDRRDRVWRSASDDGVRVELSEIEKSPGGRAAAAVFRRHRAEWGHAVVDAVFDDARRDPDTLRTVTESAVRLTKEEASELAAELDAVVDRWAARTRGGADDRRTYLWFSVLQPHPEDPDPRRT</sequence>
<evidence type="ECO:0000256" key="2">
    <source>
        <dbReference type="ARBA" id="ARBA00023125"/>
    </source>
</evidence>
<gene>
    <name evidence="5" type="ORF">GCM10022242_23280</name>
</gene>
<comment type="caution">
    <text evidence="5">The sequence shown here is derived from an EMBL/GenBank/DDBJ whole genome shotgun (WGS) entry which is preliminary data.</text>
</comment>
<evidence type="ECO:0000313" key="6">
    <source>
        <dbReference type="Proteomes" id="UP001501821"/>
    </source>
</evidence>
<feature type="domain" description="HTH arsR-type" evidence="4">
    <location>
        <begin position="18"/>
        <end position="114"/>
    </location>
</feature>
<dbReference type="SUPFAM" id="SSF46785">
    <property type="entry name" value="Winged helix' DNA-binding domain"/>
    <property type="match status" value="1"/>
</dbReference>
<accession>A0ABP7IKN2</accession>
<evidence type="ECO:0000256" key="1">
    <source>
        <dbReference type="ARBA" id="ARBA00023015"/>
    </source>
</evidence>
<keyword evidence="2" id="KW-0238">DNA-binding</keyword>
<protein>
    <submittedName>
        <fullName evidence="5">Helix-turn-helix domain-containing protein</fullName>
    </submittedName>
</protein>
<dbReference type="Gene3D" id="1.10.10.10">
    <property type="entry name" value="Winged helix-like DNA-binding domain superfamily/Winged helix DNA-binding domain"/>
    <property type="match status" value="1"/>
</dbReference>
<organism evidence="5 6">
    <name type="scientific">Nocardioides panacisoli</name>
    <dbReference type="NCBI Taxonomy" id="627624"/>
    <lineage>
        <taxon>Bacteria</taxon>
        <taxon>Bacillati</taxon>
        <taxon>Actinomycetota</taxon>
        <taxon>Actinomycetes</taxon>
        <taxon>Propionibacteriales</taxon>
        <taxon>Nocardioidaceae</taxon>
        <taxon>Nocardioides</taxon>
    </lineage>
</organism>
<keyword evidence="6" id="KW-1185">Reference proteome</keyword>
<dbReference type="PANTHER" id="PTHR43132">
    <property type="entry name" value="ARSENICAL RESISTANCE OPERON REPRESSOR ARSR-RELATED"/>
    <property type="match status" value="1"/>
</dbReference>
<dbReference type="InterPro" id="IPR036388">
    <property type="entry name" value="WH-like_DNA-bd_sf"/>
</dbReference>
<dbReference type="Pfam" id="PF12840">
    <property type="entry name" value="HTH_20"/>
    <property type="match status" value="1"/>
</dbReference>
<dbReference type="InterPro" id="IPR036390">
    <property type="entry name" value="WH_DNA-bd_sf"/>
</dbReference>
<evidence type="ECO:0000256" key="3">
    <source>
        <dbReference type="ARBA" id="ARBA00023163"/>
    </source>
</evidence>
<evidence type="ECO:0000313" key="5">
    <source>
        <dbReference type="EMBL" id="GAA3820945.1"/>
    </source>
</evidence>
<evidence type="ECO:0000259" key="4">
    <source>
        <dbReference type="SMART" id="SM00418"/>
    </source>
</evidence>